<evidence type="ECO:0000313" key="4">
    <source>
        <dbReference type="Proteomes" id="UP000886523"/>
    </source>
</evidence>
<organism evidence="3 4">
    <name type="scientific">Hydnum rufescens UP504</name>
    <dbReference type="NCBI Taxonomy" id="1448309"/>
    <lineage>
        <taxon>Eukaryota</taxon>
        <taxon>Fungi</taxon>
        <taxon>Dikarya</taxon>
        <taxon>Basidiomycota</taxon>
        <taxon>Agaricomycotina</taxon>
        <taxon>Agaricomycetes</taxon>
        <taxon>Cantharellales</taxon>
        <taxon>Hydnaceae</taxon>
        <taxon>Hydnum</taxon>
    </lineage>
</organism>
<feature type="compositionally biased region" description="Pro residues" evidence="2">
    <location>
        <begin position="1031"/>
        <end position="1041"/>
    </location>
</feature>
<evidence type="ECO:0000313" key="3">
    <source>
        <dbReference type="EMBL" id="KAF9504711.1"/>
    </source>
</evidence>
<keyword evidence="4" id="KW-1185">Reference proteome</keyword>
<dbReference type="OrthoDB" id="2672326at2759"/>
<feature type="compositionally biased region" description="Low complexity" evidence="2">
    <location>
        <begin position="974"/>
        <end position="990"/>
    </location>
</feature>
<feature type="compositionally biased region" description="Pro residues" evidence="2">
    <location>
        <begin position="1011"/>
        <end position="1020"/>
    </location>
</feature>
<comment type="caution">
    <text evidence="3">The sequence shown here is derived from an EMBL/GenBank/DDBJ whole genome shotgun (WGS) entry which is preliminary data.</text>
</comment>
<feature type="compositionally biased region" description="Polar residues" evidence="2">
    <location>
        <begin position="571"/>
        <end position="588"/>
    </location>
</feature>
<dbReference type="Proteomes" id="UP000886523">
    <property type="component" value="Unassembled WGS sequence"/>
</dbReference>
<protein>
    <submittedName>
        <fullName evidence="3">Uncharacterized protein</fullName>
    </submittedName>
</protein>
<keyword evidence="1" id="KW-0175">Coiled coil</keyword>
<proteinExistence type="predicted"/>
<sequence>MSSTRCTGGSKMLKAKEREGTPKIFEGVEKYTFTASIAAIDREDRDQIQDFALNLSEGWKFGMWNQHGVETTHVTNLAERVRLQRVVDRDTGIQIGFVANGSKTRWRRRSKEKRIQDIPVLELTSEGKKALARGEFRPFGGNHRRSAIEILVKTAKAELDRAMESAQRVHDDLEEMTTEAEKSEGKAQLEELTKTIGWLKGEMKWNHLWHLNVWDLDQLRSTSYPEDIIFAHLSRNTNKYVYLETESERVLLDIQEVRTALKRDDDIWASQIAITGDIKDLELSMQQTNFARELKVYGKRQTQVKGRQNSTTNSFIYSRYAVRMMCRYAHCGSHYFNGHYRSLKGMRVLLEGHLSGIFSTLFDINHRILMVAGSPHPLGMAADKKEVSTPNEHKRGHHSPSWKRTYLLMCQNMGDPLWLGQMMGMFDVAFKNAFCGDQGVMKDFLTKSKQYVEAFREYMSEVQEIIRRQITAQGLGVEYQNACVRLEWLLRHWPYGNEIPVLLLSNTMLEWMEDRMKPVSDGIVEVSIECSHIPYFLGHLPGRPGKTHQILSFSRVVPGDDPGKHIKSSRFPGSSLETTQENTSNPSVSWVVPRDDPGNQVISVGIRLISMHPQIGAWFDPLAWYNSEHSHAKTKVAAYLLFNSFGALVDLTRSVRSLHERSGARPPASIIKSIPTPGLHSRGKAKAKAVDAEESYPFFGSLDPPVHEEVIDCAWSSLKAAWDDSKTALRSSDDTEKRMVAVTAIPDTKDRSFPQMALLVERHFIDHYRPALLKTIGTSFPFWDLLDPSPPDSSSLLSPAEIDRLSALESDLSEGRKFNQKILSLVEHSKFTHLNFDPKTNLSGGIKNALNSLLWELELHQERQRCALYPAPHQKSSQRPILHKQDVSRASYSRFSAVSAPLPPLPPAPLLPPRLNLVPLLPPLALSDDDDKGATTTDAPSEGFDLEHPEGDNDDDATDEDIPHPPIQPPNPSPTRTMTTMTPISTHPSPLNTPPNLAPPVASIPSSFPFPRSPPLFPTHPRPRFTTSSPLPGPTAAPSAPPARVTRSSARETATSSSSLAPGTLRNTVPFPRSSPETTREIIIMFPYFPGRLWRRPRILSYSCSPGSSQEMTQENRHLLYAFVHRDHTIYIPSSSPSPLSLFITYLLSSLFQIPTVRPPSLPLSLYPYSPLRNLSKHSSSESVKRAASPQDDLPSASEHTTWSYARWPSVQPGQLGHMAYNRGVCSVVSPSSMGNTLGLPAYDQVVHSVTALCLTWAARPHGIQPRCMVGSASSSMQYPRLQSIRLGRMHGGPLFNLASSATWHTTEAYARWYPHLLWAIPSASQLPSASEHTTWLYARWPSVQPGQLGHMAYNRGICSVVSPSSMGNTLGFPASATWHTTEVYGRKCPVFYVQYPRLLSIRLGRMRGVPLFNLASSATWHTTKVYAWWYPHLLWAVPSASQRTTKSYTQQQPSVQPGQLGHMAYNRGVFSVVSPSSMGSTLGFPAYDRVVHSVAALCSTWPSRPHGIQLRHILGGIPIFYGQYPRLPSIRPSRTLSDSPLCSTWAARPHGIQLRLPSASQHTTRLYAQQQPSVQHGQLGHIAYNRGWQPSIQLGQLGHMAYNQGASQHTTKSYAQQQPSVQHGQLGHMAYNRGVSSAVSSSSMGSTLGDSLLLNMSSSATWHTAEVYARQSPHLLFAMPSASQHTTESYAQ</sequence>
<reference evidence="3" key="1">
    <citation type="journal article" date="2020" name="Nat. Commun.">
        <title>Large-scale genome sequencing of mycorrhizal fungi provides insights into the early evolution of symbiotic traits.</title>
        <authorList>
            <person name="Miyauchi S."/>
            <person name="Kiss E."/>
            <person name="Kuo A."/>
            <person name="Drula E."/>
            <person name="Kohler A."/>
            <person name="Sanchez-Garcia M."/>
            <person name="Morin E."/>
            <person name="Andreopoulos B."/>
            <person name="Barry K.W."/>
            <person name="Bonito G."/>
            <person name="Buee M."/>
            <person name="Carver A."/>
            <person name="Chen C."/>
            <person name="Cichocki N."/>
            <person name="Clum A."/>
            <person name="Culley D."/>
            <person name="Crous P.W."/>
            <person name="Fauchery L."/>
            <person name="Girlanda M."/>
            <person name="Hayes R.D."/>
            <person name="Keri Z."/>
            <person name="LaButti K."/>
            <person name="Lipzen A."/>
            <person name="Lombard V."/>
            <person name="Magnuson J."/>
            <person name="Maillard F."/>
            <person name="Murat C."/>
            <person name="Nolan M."/>
            <person name="Ohm R.A."/>
            <person name="Pangilinan J."/>
            <person name="Pereira M.F."/>
            <person name="Perotto S."/>
            <person name="Peter M."/>
            <person name="Pfister S."/>
            <person name="Riley R."/>
            <person name="Sitrit Y."/>
            <person name="Stielow J.B."/>
            <person name="Szollosi G."/>
            <person name="Zifcakova L."/>
            <person name="Stursova M."/>
            <person name="Spatafora J.W."/>
            <person name="Tedersoo L."/>
            <person name="Vaario L.M."/>
            <person name="Yamada A."/>
            <person name="Yan M."/>
            <person name="Wang P."/>
            <person name="Xu J."/>
            <person name="Bruns T."/>
            <person name="Baldrian P."/>
            <person name="Vilgalys R."/>
            <person name="Dunand C."/>
            <person name="Henrissat B."/>
            <person name="Grigoriev I.V."/>
            <person name="Hibbett D."/>
            <person name="Nagy L.G."/>
            <person name="Martin F.M."/>
        </authorList>
    </citation>
    <scope>NUCLEOTIDE SEQUENCE</scope>
    <source>
        <strain evidence="3">UP504</strain>
    </source>
</reference>
<name>A0A9P6DHF4_9AGAM</name>
<evidence type="ECO:0000256" key="2">
    <source>
        <dbReference type="SAM" id="MobiDB-lite"/>
    </source>
</evidence>
<feature type="region of interest" description="Disordered" evidence="2">
    <location>
        <begin position="569"/>
        <end position="588"/>
    </location>
</feature>
<accession>A0A9P6DHF4</accession>
<gene>
    <name evidence="3" type="ORF">BS47DRAFT_1401117</name>
</gene>
<dbReference type="EMBL" id="MU129202">
    <property type="protein sequence ID" value="KAF9504711.1"/>
    <property type="molecule type" value="Genomic_DNA"/>
</dbReference>
<feature type="coiled-coil region" evidence="1">
    <location>
        <begin position="152"/>
        <end position="186"/>
    </location>
</feature>
<feature type="compositionally biased region" description="Pro residues" evidence="2">
    <location>
        <begin position="964"/>
        <end position="973"/>
    </location>
</feature>
<evidence type="ECO:0000256" key="1">
    <source>
        <dbReference type="SAM" id="Coils"/>
    </source>
</evidence>
<feature type="region of interest" description="Disordered" evidence="2">
    <location>
        <begin position="926"/>
        <end position="1074"/>
    </location>
</feature>
<feature type="compositionally biased region" description="Low complexity" evidence="2">
    <location>
        <begin position="1042"/>
        <end position="1059"/>
    </location>
</feature>